<evidence type="ECO:0000313" key="1">
    <source>
        <dbReference type="EMBL" id="GAJ22041.1"/>
    </source>
</evidence>
<name>X1VVJ4_9ZZZZ</name>
<dbReference type="EMBL" id="BARW01039683">
    <property type="protein sequence ID" value="GAJ22041.1"/>
    <property type="molecule type" value="Genomic_DNA"/>
</dbReference>
<sequence>MRTRSGEGWGQLPRAMARALAGVNLNRSESKVLWAIVYKT</sequence>
<reference evidence="1" key="1">
    <citation type="journal article" date="2014" name="Front. Microbiol.">
        <title>High frequency of phylogenetically diverse reductive dehalogenase-homologous genes in deep subseafloor sedimentary metagenomes.</title>
        <authorList>
            <person name="Kawai M."/>
            <person name="Futagami T."/>
            <person name="Toyoda A."/>
            <person name="Takaki Y."/>
            <person name="Nishi S."/>
            <person name="Hori S."/>
            <person name="Arai W."/>
            <person name="Tsubouchi T."/>
            <person name="Morono Y."/>
            <person name="Uchiyama I."/>
            <person name="Ito T."/>
            <person name="Fujiyama A."/>
            <person name="Inagaki F."/>
            <person name="Takami H."/>
        </authorList>
    </citation>
    <scope>NUCLEOTIDE SEQUENCE</scope>
    <source>
        <strain evidence="1">Expedition CK06-06</strain>
    </source>
</reference>
<comment type="caution">
    <text evidence="1">The sequence shown here is derived from an EMBL/GenBank/DDBJ whole genome shotgun (WGS) entry which is preliminary data.</text>
</comment>
<gene>
    <name evidence="1" type="ORF">S12H4_60335</name>
</gene>
<proteinExistence type="predicted"/>
<dbReference type="AlphaFoldDB" id="X1VVJ4"/>
<feature type="non-terminal residue" evidence="1">
    <location>
        <position position="40"/>
    </location>
</feature>
<protein>
    <submittedName>
        <fullName evidence="1">Uncharacterized protein</fullName>
    </submittedName>
</protein>
<organism evidence="1">
    <name type="scientific">marine sediment metagenome</name>
    <dbReference type="NCBI Taxonomy" id="412755"/>
    <lineage>
        <taxon>unclassified sequences</taxon>
        <taxon>metagenomes</taxon>
        <taxon>ecological metagenomes</taxon>
    </lineage>
</organism>
<accession>X1VVJ4</accession>